<gene>
    <name evidence="2" type="ORF">DFL_009203</name>
</gene>
<dbReference type="GeneID" id="93591514"/>
<name>A0A436ZQZ7_ARTFL</name>
<dbReference type="EMBL" id="SAEB01000012">
    <property type="protein sequence ID" value="RVD81337.1"/>
    <property type="molecule type" value="Genomic_DNA"/>
</dbReference>
<dbReference type="OrthoDB" id="5302375at2759"/>
<dbReference type="Proteomes" id="UP000283090">
    <property type="component" value="Unassembled WGS sequence"/>
</dbReference>
<keyword evidence="3" id="KW-1185">Reference proteome</keyword>
<sequence>MASAGMAVFVEMPNLSSASLLNLISTTCPFFETSRMTAFRNSKPLEKTDKLFFGEHLVVKYKYENLDRADTKTELEKILWKMKDIDESLQLLSTQNEDLVDKEQFNPNKGVYGSGVTELSGKVVLGKSDVVYYGERILVSVIRVKLPGSKTAVIAPGQDRESQGRFRRIAEADAQRIYFDEYREEHAIAPLEHMTKEEFEKEKGRLEKEYLEKKDGGEEFSSSEEESDESDTMDSFVLDEDIPQLSI</sequence>
<reference evidence="2 3" key="1">
    <citation type="submission" date="2019-01" db="EMBL/GenBank/DDBJ databases">
        <title>Intercellular communication is required for trap formation in the nematode-trapping fungus Duddingtonia flagrans.</title>
        <authorList>
            <person name="Youssar L."/>
            <person name="Wernet V."/>
            <person name="Hensel N."/>
            <person name="Hildebrandt H.-G."/>
            <person name="Fischer R."/>
        </authorList>
    </citation>
    <scope>NUCLEOTIDE SEQUENCE [LARGE SCALE GENOMIC DNA]</scope>
    <source>
        <strain evidence="2 3">CBS H-5679</strain>
    </source>
</reference>
<dbReference type="RefSeq" id="XP_067486881.1">
    <property type="nucleotide sequence ID" value="XM_067639055.1"/>
</dbReference>
<feature type="region of interest" description="Disordered" evidence="1">
    <location>
        <begin position="199"/>
        <end position="247"/>
    </location>
</feature>
<comment type="caution">
    <text evidence="2">The sequence shown here is derived from an EMBL/GenBank/DDBJ whole genome shotgun (WGS) entry which is preliminary data.</text>
</comment>
<proteinExistence type="predicted"/>
<evidence type="ECO:0000313" key="3">
    <source>
        <dbReference type="Proteomes" id="UP000283090"/>
    </source>
</evidence>
<accession>A0A436ZQZ7</accession>
<organism evidence="2 3">
    <name type="scientific">Arthrobotrys flagrans</name>
    <name type="common">Nematode-trapping fungus</name>
    <name type="synonym">Trichothecium flagrans</name>
    <dbReference type="NCBI Taxonomy" id="97331"/>
    <lineage>
        <taxon>Eukaryota</taxon>
        <taxon>Fungi</taxon>
        <taxon>Dikarya</taxon>
        <taxon>Ascomycota</taxon>
        <taxon>Pezizomycotina</taxon>
        <taxon>Orbiliomycetes</taxon>
        <taxon>Orbiliales</taxon>
        <taxon>Orbiliaceae</taxon>
        <taxon>Arthrobotrys</taxon>
    </lineage>
</organism>
<evidence type="ECO:0000256" key="1">
    <source>
        <dbReference type="SAM" id="MobiDB-lite"/>
    </source>
</evidence>
<dbReference type="AlphaFoldDB" id="A0A436ZQZ7"/>
<evidence type="ECO:0000313" key="2">
    <source>
        <dbReference type="EMBL" id="RVD81337.1"/>
    </source>
</evidence>
<feature type="compositionally biased region" description="Acidic residues" evidence="1">
    <location>
        <begin position="221"/>
        <end position="247"/>
    </location>
</feature>
<protein>
    <submittedName>
        <fullName evidence="2">Uncharacterized protein</fullName>
    </submittedName>
</protein>
<feature type="compositionally biased region" description="Basic and acidic residues" evidence="1">
    <location>
        <begin position="199"/>
        <end position="217"/>
    </location>
</feature>
<dbReference type="VEuPathDB" id="FungiDB:DFL_009203"/>